<dbReference type="GO" id="GO:0005886">
    <property type="term" value="C:plasma membrane"/>
    <property type="evidence" value="ECO:0007669"/>
    <property type="project" value="UniProtKB-SubCell"/>
</dbReference>
<keyword evidence="4 8" id="KW-0812">Transmembrane</keyword>
<keyword evidence="3" id="KW-1003">Cell membrane</keyword>
<evidence type="ECO:0000259" key="9">
    <source>
        <dbReference type="PROSITE" id="PS50850"/>
    </source>
</evidence>
<feature type="domain" description="Major facilitator superfamily (MFS) profile" evidence="9">
    <location>
        <begin position="29"/>
        <end position="415"/>
    </location>
</feature>
<keyword evidence="5 8" id="KW-1133">Transmembrane helix</keyword>
<feature type="transmembrane region" description="Helical" evidence="8">
    <location>
        <begin position="33"/>
        <end position="58"/>
    </location>
</feature>
<feature type="region of interest" description="Disordered" evidence="7">
    <location>
        <begin position="538"/>
        <end position="565"/>
    </location>
</feature>
<dbReference type="Gene3D" id="1.20.1250.20">
    <property type="entry name" value="MFS general substrate transporter like domains"/>
    <property type="match status" value="1"/>
</dbReference>
<dbReference type="SUPFAM" id="SSF103473">
    <property type="entry name" value="MFS general substrate transporter"/>
    <property type="match status" value="1"/>
</dbReference>
<dbReference type="Pfam" id="PF05977">
    <property type="entry name" value="MFS_3"/>
    <property type="match status" value="1"/>
</dbReference>
<feature type="transmembrane region" description="Helical" evidence="8">
    <location>
        <begin position="122"/>
        <end position="142"/>
    </location>
</feature>
<dbReference type="EMBL" id="JACHHP010000003">
    <property type="protein sequence ID" value="MBB5208382.1"/>
    <property type="molecule type" value="Genomic_DNA"/>
</dbReference>
<proteinExistence type="predicted"/>
<dbReference type="CDD" id="cd06173">
    <property type="entry name" value="MFS_MefA_like"/>
    <property type="match status" value="1"/>
</dbReference>
<keyword evidence="11" id="KW-1185">Reference proteome</keyword>
<evidence type="ECO:0000256" key="7">
    <source>
        <dbReference type="SAM" id="MobiDB-lite"/>
    </source>
</evidence>
<protein>
    <submittedName>
        <fullName evidence="10">MFS family permease</fullName>
    </submittedName>
</protein>
<feature type="transmembrane region" description="Helical" evidence="8">
    <location>
        <begin position="64"/>
        <end position="83"/>
    </location>
</feature>
<reference evidence="10 11" key="1">
    <citation type="submission" date="2020-08" db="EMBL/GenBank/DDBJ databases">
        <title>Genomic Encyclopedia of Type Strains, Phase IV (KMG-IV): sequencing the most valuable type-strain genomes for metagenomic binning, comparative biology and taxonomic classification.</title>
        <authorList>
            <person name="Goeker M."/>
        </authorList>
    </citation>
    <scope>NUCLEOTIDE SEQUENCE [LARGE SCALE GENOMIC DNA]</scope>
    <source>
        <strain evidence="10 11">DSM 24163</strain>
    </source>
</reference>
<feature type="transmembrane region" description="Helical" evidence="8">
    <location>
        <begin position="387"/>
        <end position="411"/>
    </location>
</feature>
<accession>A0A7W8D7X4</accession>
<evidence type="ECO:0000256" key="1">
    <source>
        <dbReference type="ARBA" id="ARBA00004651"/>
    </source>
</evidence>
<keyword evidence="2" id="KW-0813">Transport</keyword>
<evidence type="ECO:0000313" key="10">
    <source>
        <dbReference type="EMBL" id="MBB5208382.1"/>
    </source>
</evidence>
<feature type="transmembrane region" description="Helical" evidence="8">
    <location>
        <begin position="179"/>
        <end position="205"/>
    </location>
</feature>
<dbReference type="PANTHER" id="PTHR23513:SF11">
    <property type="entry name" value="STAPHYLOFERRIN A TRANSPORTER"/>
    <property type="match status" value="1"/>
</dbReference>
<dbReference type="InterPro" id="IPR036259">
    <property type="entry name" value="MFS_trans_sf"/>
</dbReference>
<dbReference type="AlphaFoldDB" id="A0A7W8D7X4"/>
<evidence type="ECO:0000256" key="5">
    <source>
        <dbReference type="ARBA" id="ARBA00022989"/>
    </source>
</evidence>
<evidence type="ECO:0000256" key="6">
    <source>
        <dbReference type="ARBA" id="ARBA00023136"/>
    </source>
</evidence>
<feature type="compositionally biased region" description="Basic and acidic residues" evidence="7">
    <location>
        <begin position="547"/>
        <end position="558"/>
    </location>
</feature>
<feature type="transmembrane region" description="Helical" evidence="8">
    <location>
        <begin position="95"/>
        <end position="116"/>
    </location>
</feature>
<comment type="caution">
    <text evidence="10">The sequence shown here is derived from an EMBL/GenBank/DDBJ whole genome shotgun (WGS) entry which is preliminary data.</text>
</comment>
<evidence type="ECO:0000256" key="3">
    <source>
        <dbReference type="ARBA" id="ARBA00022475"/>
    </source>
</evidence>
<evidence type="ECO:0000313" key="11">
    <source>
        <dbReference type="Proteomes" id="UP000521199"/>
    </source>
</evidence>
<comment type="subcellular location">
    <subcellularLocation>
        <location evidence="1">Cell membrane</location>
        <topology evidence="1">Multi-pass membrane protein</topology>
    </subcellularLocation>
</comment>
<dbReference type="InterPro" id="IPR020846">
    <property type="entry name" value="MFS_dom"/>
</dbReference>
<dbReference type="GO" id="GO:0022857">
    <property type="term" value="F:transmembrane transporter activity"/>
    <property type="evidence" value="ECO:0007669"/>
    <property type="project" value="InterPro"/>
</dbReference>
<dbReference type="InterPro" id="IPR010290">
    <property type="entry name" value="TM_effector"/>
</dbReference>
<keyword evidence="6 8" id="KW-0472">Membrane</keyword>
<feature type="transmembrane region" description="Helical" evidence="8">
    <location>
        <begin position="240"/>
        <end position="262"/>
    </location>
</feature>
<feature type="transmembrane region" description="Helical" evidence="8">
    <location>
        <begin position="154"/>
        <end position="173"/>
    </location>
</feature>
<evidence type="ECO:0000256" key="8">
    <source>
        <dbReference type="SAM" id="Phobius"/>
    </source>
</evidence>
<sequence length="565" mass="60452">MTRQDAAPRAAAEAERPAVSTLSPFRYPVFRQIWLASMASNFGGLIQSVGAAWLMLSIATSEHMVALVQASVTLPIMLLSLVSGAMADGLDRRRVMLAAQAFMLLVSLTLALCTWFDLVTPWLLLLFTFLIGCGAAFNAPAWQASVGDMVPRHQLASAVALNSMGFNIARSAGPALGGVIVAAGGAAMAFGVNALSYVALLVVLARWRPPAQRPLLPRETLGLAIASGLRYAAMSPSIRFVLLRSVVFGVGGSSLMALMPLIAKVLVGGGPLTYGLLLGAFGVGAVGGAVSSAWLRRRLGSEAIVRVACLAFALAAGVAGAADMLALTMAVLVLGGAAWVLALSTFNVTVQLSAPRWVMARALSLYQMAAFGGMAGGSWLWGEVSAAHGIGTALLCAAGVLVCCAALGLWWPLAQSEDRNLAPLREWTAPATAVPVEASSGPVVVSIEYRIREDDIVEFLSAMADRRRIRRRDGALQWRLLRDVADPMLWIERYKTPTWLEYVRHNNRITLDDARIPQRLRELHQGPGDPLVRRMLEREPSVMPTRHPAEPRELREPLTDPTRSA</sequence>
<feature type="transmembrane region" description="Helical" evidence="8">
    <location>
        <begin position="362"/>
        <end position="381"/>
    </location>
</feature>
<evidence type="ECO:0000256" key="2">
    <source>
        <dbReference type="ARBA" id="ARBA00022448"/>
    </source>
</evidence>
<dbReference type="PROSITE" id="PS50850">
    <property type="entry name" value="MFS"/>
    <property type="match status" value="1"/>
</dbReference>
<organism evidence="10 11">
    <name type="scientific">Chiayiivirga flava</name>
    <dbReference type="NCBI Taxonomy" id="659595"/>
    <lineage>
        <taxon>Bacteria</taxon>
        <taxon>Pseudomonadati</taxon>
        <taxon>Pseudomonadota</taxon>
        <taxon>Gammaproteobacteria</taxon>
        <taxon>Lysobacterales</taxon>
        <taxon>Lysobacteraceae</taxon>
        <taxon>Chiayiivirga</taxon>
    </lineage>
</organism>
<evidence type="ECO:0000256" key="4">
    <source>
        <dbReference type="ARBA" id="ARBA00022692"/>
    </source>
</evidence>
<name>A0A7W8D7X4_9GAMM</name>
<feature type="transmembrane region" description="Helical" evidence="8">
    <location>
        <begin position="328"/>
        <end position="350"/>
    </location>
</feature>
<dbReference type="PANTHER" id="PTHR23513">
    <property type="entry name" value="INTEGRAL MEMBRANE EFFLUX PROTEIN-RELATED"/>
    <property type="match status" value="1"/>
</dbReference>
<feature type="transmembrane region" description="Helical" evidence="8">
    <location>
        <begin position="303"/>
        <end position="322"/>
    </location>
</feature>
<dbReference type="RefSeq" id="WP_183960916.1">
    <property type="nucleotide sequence ID" value="NZ_JACHHP010000003.1"/>
</dbReference>
<feature type="transmembrane region" description="Helical" evidence="8">
    <location>
        <begin position="274"/>
        <end position="296"/>
    </location>
</feature>
<dbReference type="Proteomes" id="UP000521199">
    <property type="component" value="Unassembled WGS sequence"/>
</dbReference>
<gene>
    <name evidence="10" type="ORF">HNQ52_001924</name>
</gene>